<name>A0A0A9ADN8_ARUDO</name>
<reference evidence="1" key="2">
    <citation type="journal article" date="2015" name="Data Brief">
        <title>Shoot transcriptome of the giant reed, Arundo donax.</title>
        <authorList>
            <person name="Barrero R.A."/>
            <person name="Guerrero F.D."/>
            <person name="Moolhuijzen P."/>
            <person name="Goolsby J.A."/>
            <person name="Tidwell J."/>
            <person name="Bellgard S.E."/>
            <person name="Bellgard M.I."/>
        </authorList>
    </citation>
    <scope>NUCLEOTIDE SEQUENCE</scope>
    <source>
        <tissue evidence="1">Shoot tissue taken approximately 20 cm above the soil surface</tissue>
    </source>
</reference>
<proteinExistence type="predicted"/>
<dbReference type="AlphaFoldDB" id="A0A0A9ADN8"/>
<accession>A0A0A9ADN8</accession>
<protein>
    <submittedName>
        <fullName evidence="1">Uncharacterized protein</fullName>
    </submittedName>
</protein>
<reference evidence="1" key="1">
    <citation type="submission" date="2014-09" db="EMBL/GenBank/DDBJ databases">
        <authorList>
            <person name="Magalhaes I.L.F."/>
            <person name="Oliveira U."/>
            <person name="Santos F.R."/>
            <person name="Vidigal T.H.D.A."/>
            <person name="Brescovit A.D."/>
            <person name="Santos A.J."/>
        </authorList>
    </citation>
    <scope>NUCLEOTIDE SEQUENCE</scope>
    <source>
        <tissue evidence="1">Shoot tissue taken approximately 20 cm above the soil surface</tissue>
    </source>
</reference>
<dbReference type="EMBL" id="GBRH01252713">
    <property type="protein sequence ID" value="JAD45182.1"/>
    <property type="molecule type" value="Transcribed_RNA"/>
</dbReference>
<organism evidence="1">
    <name type="scientific">Arundo donax</name>
    <name type="common">Giant reed</name>
    <name type="synonym">Donax arundinaceus</name>
    <dbReference type="NCBI Taxonomy" id="35708"/>
    <lineage>
        <taxon>Eukaryota</taxon>
        <taxon>Viridiplantae</taxon>
        <taxon>Streptophyta</taxon>
        <taxon>Embryophyta</taxon>
        <taxon>Tracheophyta</taxon>
        <taxon>Spermatophyta</taxon>
        <taxon>Magnoliopsida</taxon>
        <taxon>Liliopsida</taxon>
        <taxon>Poales</taxon>
        <taxon>Poaceae</taxon>
        <taxon>PACMAD clade</taxon>
        <taxon>Arundinoideae</taxon>
        <taxon>Arundineae</taxon>
        <taxon>Arundo</taxon>
    </lineage>
</organism>
<evidence type="ECO:0000313" key="1">
    <source>
        <dbReference type="EMBL" id="JAD45182.1"/>
    </source>
</evidence>
<sequence length="34" mass="3800">MELVKSEYGSFSNVMLCGEPGKQPGTCYMYMTMS</sequence>